<name>A0A9Y4JNQ0_9TELE</name>
<keyword evidence="3" id="KW-1185">Reference proteome</keyword>
<feature type="transmembrane region" description="Helical" evidence="2">
    <location>
        <begin position="15"/>
        <end position="36"/>
    </location>
</feature>
<keyword evidence="2" id="KW-0812">Transmembrane</keyword>
<evidence type="ECO:0000313" key="4">
    <source>
        <dbReference type="RefSeq" id="XP_008279684.1"/>
    </source>
</evidence>
<dbReference type="GeneID" id="103357072"/>
<accession>A0A9Y4JNQ0</accession>
<dbReference type="Proteomes" id="UP000694891">
    <property type="component" value="Unplaced"/>
</dbReference>
<keyword evidence="2" id="KW-1133">Transmembrane helix</keyword>
<organism evidence="3 4">
    <name type="scientific">Stegastes partitus</name>
    <name type="common">bicolor damselfish</name>
    <dbReference type="NCBI Taxonomy" id="144197"/>
    <lineage>
        <taxon>Eukaryota</taxon>
        <taxon>Metazoa</taxon>
        <taxon>Chordata</taxon>
        <taxon>Craniata</taxon>
        <taxon>Vertebrata</taxon>
        <taxon>Euteleostomi</taxon>
        <taxon>Actinopterygii</taxon>
        <taxon>Neopterygii</taxon>
        <taxon>Teleostei</taxon>
        <taxon>Neoteleostei</taxon>
        <taxon>Acanthomorphata</taxon>
        <taxon>Ovalentaria</taxon>
        <taxon>Pomacentridae</taxon>
        <taxon>Stegastes</taxon>
    </lineage>
</organism>
<dbReference type="RefSeq" id="XP_008279684.1">
    <property type="nucleotide sequence ID" value="XM_008281462.1"/>
</dbReference>
<proteinExistence type="predicted"/>
<keyword evidence="2" id="KW-0472">Membrane</keyword>
<sequence>MAGLCVVIQKASSALIFKITMVLIVTQLALCLPVPAGGNGPVQTFYCKPKGCAENVTQVFCEDEPLLNSSNIPNCSGPPQLNSVCQHDGRAFVSTSMNGDCDFEADKEIPKGKCTDHNSICLFNDPTSSQPVSPDGLHEPGKNRTSYIVIGVVVPGLVLLLVVAGLFAFLCKKRRTRQPDKQLQRDHRETEALNMHQRSGDVTEKAPQADPGLDDDTAPFQHEK</sequence>
<feature type="compositionally biased region" description="Basic and acidic residues" evidence="1">
    <location>
        <begin position="178"/>
        <end position="191"/>
    </location>
</feature>
<gene>
    <name evidence="4" type="primary">LOC103357072</name>
</gene>
<evidence type="ECO:0000256" key="1">
    <source>
        <dbReference type="SAM" id="MobiDB-lite"/>
    </source>
</evidence>
<feature type="transmembrane region" description="Helical" evidence="2">
    <location>
        <begin position="147"/>
        <end position="171"/>
    </location>
</feature>
<evidence type="ECO:0000313" key="3">
    <source>
        <dbReference type="Proteomes" id="UP000694891"/>
    </source>
</evidence>
<dbReference type="AlphaFoldDB" id="A0A9Y4JNQ0"/>
<protein>
    <submittedName>
        <fullName evidence="4">Uncharacterized protein LOC103357072</fullName>
    </submittedName>
</protein>
<feature type="region of interest" description="Disordered" evidence="1">
    <location>
        <begin position="178"/>
        <end position="224"/>
    </location>
</feature>
<reference evidence="4" key="1">
    <citation type="submission" date="2025-08" db="UniProtKB">
        <authorList>
            <consortium name="RefSeq"/>
        </authorList>
    </citation>
    <scope>IDENTIFICATION</scope>
</reference>
<evidence type="ECO:0000256" key="2">
    <source>
        <dbReference type="SAM" id="Phobius"/>
    </source>
</evidence>